<keyword evidence="20" id="KW-0547">Nucleotide-binding</keyword>
<evidence type="ECO:0000259" key="40">
    <source>
        <dbReference type="PROSITE" id="PS51744"/>
    </source>
</evidence>
<evidence type="ECO:0000256" key="2">
    <source>
        <dbReference type="ARBA" id="ARBA00001848"/>
    </source>
</evidence>
<accession>T2BB17</accession>
<evidence type="ECO:0000256" key="10">
    <source>
        <dbReference type="ARBA" id="ARBA00022497"/>
    </source>
</evidence>
<dbReference type="PROSITE" id="PS51871">
    <property type="entry name" value="PV_P1_PRO"/>
    <property type="match status" value="1"/>
</dbReference>
<evidence type="ECO:0000256" key="18">
    <source>
        <dbReference type="ARBA" id="ARBA00022679"/>
    </source>
</evidence>
<comment type="function">
    <text evidence="28">Involved in aphid transmission, cell-to-cell and systemis movement, encapsidation of the viral RNA and in the regulation of viral RNA amplification.</text>
</comment>
<keyword evidence="19" id="KW-0548">Nucleotidyltransferase</keyword>
<keyword evidence="35" id="KW-1133">Transmembrane helix</keyword>
<dbReference type="InterPro" id="IPR001456">
    <property type="entry name" value="HC-pro"/>
</dbReference>
<dbReference type="GO" id="GO:0039694">
    <property type="term" value="P:viral RNA genome replication"/>
    <property type="evidence" value="ECO:0007669"/>
    <property type="project" value="InterPro"/>
</dbReference>
<dbReference type="Pfam" id="PF00851">
    <property type="entry name" value="Peptidase_C6"/>
    <property type="match status" value="1"/>
</dbReference>
<keyword evidence="16" id="KW-1090">Inhibition of host innate immune response by virus</keyword>
<dbReference type="SMART" id="SM00490">
    <property type="entry name" value="HELICc"/>
    <property type="match status" value="1"/>
</dbReference>
<comment type="function">
    <text evidence="29">Has helicase activity. It may be involved in replication.</text>
</comment>
<proteinExistence type="inferred from homology"/>
<evidence type="ECO:0000313" key="42">
    <source>
        <dbReference type="EMBL" id="AGV08290.1"/>
    </source>
</evidence>
<feature type="domain" description="Peptidase C6" evidence="40">
    <location>
        <begin position="778"/>
        <end position="900"/>
    </location>
</feature>
<keyword evidence="13" id="KW-0167">Capsid protein</keyword>
<evidence type="ECO:0000256" key="15">
    <source>
        <dbReference type="ARBA" id="ARBA00022581"/>
    </source>
</evidence>
<dbReference type="InterPro" id="IPR043128">
    <property type="entry name" value="Rev_trsase/Diguanyl_cyclase"/>
</dbReference>
<dbReference type="InterPro" id="IPR027417">
    <property type="entry name" value="P-loop_NTPase"/>
</dbReference>
<evidence type="ECO:0000256" key="21">
    <source>
        <dbReference type="ARBA" id="ARBA00022801"/>
    </source>
</evidence>
<dbReference type="InterPro" id="IPR043502">
    <property type="entry name" value="DNA/RNA_pol_sf"/>
</dbReference>
<dbReference type="InterPro" id="IPR009003">
    <property type="entry name" value="Peptidase_S1_PA"/>
</dbReference>
<evidence type="ECO:0000256" key="7">
    <source>
        <dbReference type="ARBA" id="ARBA00022463"/>
    </source>
</evidence>
<keyword evidence="35" id="KW-0812">Transmembrane</keyword>
<dbReference type="GO" id="GO:0042025">
    <property type="term" value="C:host cell nucleus"/>
    <property type="evidence" value="ECO:0007669"/>
    <property type="project" value="UniProtKB-SubCell"/>
</dbReference>
<evidence type="ECO:0000256" key="17">
    <source>
        <dbReference type="ARBA" id="ARBA00022670"/>
    </source>
</evidence>
<keyword evidence="8" id="KW-0696">RNA-directed RNA polymerase</keyword>
<keyword evidence="22" id="KW-0347">Helicase</keyword>
<evidence type="ECO:0000256" key="32">
    <source>
        <dbReference type="PROSITE-ProRule" id="PRU01080"/>
    </source>
</evidence>
<reference evidence="42" key="1">
    <citation type="submission" date="2013-03" db="EMBL/GenBank/DDBJ databases">
        <authorList>
            <person name="Zhu X.P."/>
            <person name="Su W.M."/>
        </authorList>
    </citation>
    <scope>NUCLEOTIDE SEQUENCE</scope>
    <source>
        <strain evidence="42">MB</strain>
    </source>
</reference>
<evidence type="ECO:0000256" key="35">
    <source>
        <dbReference type="SAM" id="Phobius"/>
    </source>
</evidence>
<comment type="subcellular location">
    <subcellularLocation>
        <location evidence="30">Host cytoplasmic vesicle</location>
    </subcellularLocation>
    <subcellularLocation>
        <location evidence="3">Host nucleus</location>
    </subcellularLocation>
    <subcellularLocation>
        <location evidence="4">Virion</location>
    </subcellularLocation>
</comment>
<feature type="compositionally biased region" description="Basic and acidic residues" evidence="34">
    <location>
        <begin position="2952"/>
        <end position="2972"/>
    </location>
</feature>
<keyword evidence="35" id="KW-0472">Membrane</keyword>
<evidence type="ECO:0000256" key="5">
    <source>
        <dbReference type="ARBA" id="ARBA00006064"/>
    </source>
</evidence>
<comment type="function">
    <text evidence="31">Mediates the cap-independent, EIF4E-dependent translation of viral genomic RNAs. Binds to the cap-binding site of host EIF4E and thus interferes with the host EIF4E-dependent mRNA export and translation. VPg-RNA directly binds EIF4E and is a template for transcription. Also forms trimeric complexes with EIF4E-EIF4G, which are templates for translation.</text>
</comment>
<dbReference type="Gene3D" id="3.90.70.150">
    <property type="entry name" value="Helper component proteinase"/>
    <property type="match status" value="1"/>
</dbReference>
<evidence type="ECO:0000256" key="1">
    <source>
        <dbReference type="ARBA" id="ARBA00000785"/>
    </source>
</evidence>
<dbReference type="PROSITE" id="PS51192">
    <property type="entry name" value="HELICASE_ATP_BIND_1"/>
    <property type="match status" value="1"/>
</dbReference>
<evidence type="ECO:0000256" key="13">
    <source>
        <dbReference type="ARBA" id="ARBA00022561"/>
    </source>
</evidence>
<dbReference type="InterPro" id="IPR002540">
    <property type="entry name" value="Pept_S30_P1_potyvir"/>
</dbReference>
<feature type="domain" description="Peptidase S30" evidence="41">
    <location>
        <begin position="303"/>
        <end position="443"/>
    </location>
</feature>
<dbReference type="Pfam" id="PF13608">
    <property type="entry name" value="Potyvirid-P3"/>
    <property type="match status" value="1"/>
</dbReference>
<dbReference type="GO" id="GO:0004197">
    <property type="term" value="F:cysteine-type endopeptidase activity"/>
    <property type="evidence" value="ECO:0007669"/>
    <property type="project" value="InterPro"/>
</dbReference>
<evidence type="ECO:0000256" key="24">
    <source>
        <dbReference type="ARBA" id="ARBA00022840"/>
    </source>
</evidence>
<evidence type="ECO:0000259" key="41">
    <source>
        <dbReference type="PROSITE" id="PS51871"/>
    </source>
</evidence>
<evidence type="ECO:0000256" key="11">
    <source>
        <dbReference type="ARBA" id="ARBA00022520"/>
    </source>
</evidence>
<dbReference type="Pfam" id="PF00271">
    <property type="entry name" value="Helicase_C"/>
    <property type="match status" value="1"/>
</dbReference>
<evidence type="ECO:0000259" key="39">
    <source>
        <dbReference type="PROSITE" id="PS51436"/>
    </source>
</evidence>
<dbReference type="InterPro" id="IPR043504">
    <property type="entry name" value="Peptidase_S1_PA_chymotrypsin"/>
</dbReference>
<evidence type="ECO:0000256" key="3">
    <source>
        <dbReference type="ARBA" id="ARBA00004147"/>
    </source>
</evidence>
<dbReference type="GO" id="GO:0006351">
    <property type="term" value="P:DNA-templated transcription"/>
    <property type="evidence" value="ECO:0007669"/>
    <property type="project" value="InterPro"/>
</dbReference>
<evidence type="ECO:0000256" key="12">
    <source>
        <dbReference type="ARBA" id="ARBA00022553"/>
    </source>
</evidence>
<dbReference type="InterPro" id="IPR039560">
    <property type="entry name" value="Potyvirid-P3"/>
</dbReference>
<dbReference type="GO" id="GO:0005524">
    <property type="term" value="F:ATP binding"/>
    <property type="evidence" value="ECO:0007669"/>
    <property type="project" value="UniProtKB-KW"/>
</dbReference>
<dbReference type="InterPro" id="IPR014001">
    <property type="entry name" value="Helicase_ATP-bd"/>
</dbReference>
<feature type="domain" description="RdRp catalytic" evidence="36">
    <location>
        <begin position="2660"/>
        <end position="2784"/>
    </location>
</feature>
<dbReference type="EMBL" id="KC832502">
    <property type="protein sequence ID" value="AGV08290.1"/>
    <property type="molecule type" value="Genomic_RNA"/>
</dbReference>
<evidence type="ECO:0000256" key="8">
    <source>
        <dbReference type="ARBA" id="ARBA00022484"/>
    </source>
</evidence>
<evidence type="ECO:0000256" key="31">
    <source>
        <dbReference type="ARBA" id="ARBA00045403"/>
    </source>
</evidence>
<keyword evidence="7" id="KW-0941">Suppressor of RNA silencing</keyword>
<dbReference type="CDD" id="cd23175">
    <property type="entry name" value="ps-ssRNAv_Potyviridae_RdRp"/>
    <property type="match status" value="1"/>
</dbReference>
<keyword evidence="21" id="KW-0378">Hydrolase</keyword>
<comment type="catalytic activity">
    <reaction evidence="2">
        <text>Hydrolyzes a Gly-|-Gly bond at its own C-terminus, commonly in the sequence -Tyr-Xaa-Val-Gly-|-Gly, in the processing of the potyviral polyprotein.</text>
        <dbReference type="EC" id="3.4.22.45"/>
    </reaction>
</comment>
<keyword evidence="18" id="KW-0808">Transferase</keyword>
<keyword evidence="9" id="KW-1036">Host cytoplasmic vesicle</keyword>
<dbReference type="GO" id="GO:0006508">
    <property type="term" value="P:proteolysis"/>
    <property type="evidence" value="ECO:0007669"/>
    <property type="project" value="UniProtKB-KW"/>
</dbReference>
<keyword evidence="11" id="KW-0191">Covalent protein-RNA linkage</keyword>
<dbReference type="PANTHER" id="PTHR43519">
    <property type="entry name" value="ATP-DEPENDENT RNA HELICASE HRPB"/>
    <property type="match status" value="1"/>
</dbReference>
<dbReference type="Pfam" id="PF00767">
    <property type="entry name" value="Poty_coat"/>
    <property type="match status" value="1"/>
</dbReference>
<dbReference type="Pfam" id="PF00680">
    <property type="entry name" value="RdRP_1"/>
    <property type="match status" value="1"/>
</dbReference>
<dbReference type="GO" id="GO:0044161">
    <property type="term" value="C:host cell cytoplasmic vesicle"/>
    <property type="evidence" value="ECO:0007669"/>
    <property type="project" value="UniProtKB-SubCell"/>
</dbReference>
<evidence type="ECO:0000256" key="22">
    <source>
        <dbReference type="ARBA" id="ARBA00022806"/>
    </source>
</evidence>
<dbReference type="PROSITE" id="PS51194">
    <property type="entry name" value="HELICASE_CTER"/>
    <property type="match status" value="1"/>
</dbReference>
<evidence type="ECO:0000256" key="27">
    <source>
        <dbReference type="ARBA" id="ARBA00023280"/>
    </source>
</evidence>
<feature type="domain" description="Helicase C-terminal" evidence="38">
    <location>
        <begin position="1542"/>
        <end position="1701"/>
    </location>
</feature>
<evidence type="ECO:0000256" key="23">
    <source>
        <dbReference type="ARBA" id="ARBA00022807"/>
    </source>
</evidence>
<keyword evidence="23" id="KW-0788">Thiol protease</keyword>
<evidence type="ECO:0000259" key="37">
    <source>
        <dbReference type="PROSITE" id="PS51192"/>
    </source>
</evidence>
<evidence type="ECO:0000256" key="4">
    <source>
        <dbReference type="ARBA" id="ARBA00004328"/>
    </source>
</evidence>
<dbReference type="Pfam" id="PF00863">
    <property type="entry name" value="Peptidase_C4"/>
    <property type="match status" value="1"/>
</dbReference>
<evidence type="ECO:0000256" key="14">
    <source>
        <dbReference type="ARBA" id="ARBA00022562"/>
    </source>
</evidence>
<feature type="transmembrane region" description="Helical" evidence="35">
    <location>
        <begin position="1153"/>
        <end position="1171"/>
    </location>
</feature>
<dbReference type="Pfam" id="PF01577">
    <property type="entry name" value="Peptidase_S30"/>
    <property type="match status" value="1"/>
</dbReference>
<dbReference type="GO" id="GO:0052170">
    <property type="term" value="P:symbiont-mediated suppression of host innate immune response"/>
    <property type="evidence" value="ECO:0007669"/>
    <property type="project" value="UniProtKB-KW"/>
</dbReference>
<evidence type="ECO:0000256" key="6">
    <source>
        <dbReference type="ARBA" id="ARBA00020107"/>
    </source>
</evidence>
<keyword evidence="27" id="KW-0899">Viral immunoevasion</keyword>
<dbReference type="GO" id="GO:0005198">
    <property type="term" value="F:structural molecule activity"/>
    <property type="evidence" value="ECO:0007669"/>
    <property type="project" value="InterPro"/>
</dbReference>
<organism evidence="42">
    <name type="scientific">Bean common mosaic virus</name>
    <dbReference type="NCBI Taxonomy" id="12196"/>
    <lineage>
        <taxon>Viruses</taxon>
        <taxon>Riboviria</taxon>
        <taxon>Orthornavirae</taxon>
        <taxon>Pisuviricota</taxon>
        <taxon>Stelpaviricetes</taxon>
        <taxon>Patatavirales</taxon>
        <taxon>Potyviridae</taxon>
        <taxon>Potyvirus</taxon>
        <taxon>Potyvirus phaseovulgaris</taxon>
    </lineage>
</organism>
<evidence type="ECO:0000256" key="26">
    <source>
        <dbReference type="ARBA" id="ARBA00022953"/>
    </source>
</evidence>
<dbReference type="InterPro" id="IPR013648">
    <property type="entry name" value="PP_Potyviridae"/>
</dbReference>
<dbReference type="Pfam" id="PF00270">
    <property type="entry name" value="DEAD"/>
    <property type="match status" value="1"/>
</dbReference>
<keyword evidence="17" id="KW-0645">Protease</keyword>
<dbReference type="Gene3D" id="3.30.70.270">
    <property type="match status" value="1"/>
</dbReference>
<dbReference type="GO" id="GO:0019029">
    <property type="term" value="C:helical viral capsid"/>
    <property type="evidence" value="ECO:0007669"/>
    <property type="project" value="UniProtKB-KW"/>
</dbReference>
<comment type="similarity">
    <text evidence="5 33">Belongs to the potyviridae genome polyprotein family.</text>
</comment>
<evidence type="ECO:0000256" key="25">
    <source>
        <dbReference type="ARBA" id="ARBA00022844"/>
    </source>
</evidence>
<name>T2BB17_9POTV</name>
<dbReference type="Pfam" id="PF08440">
    <property type="entry name" value="Poty_PP"/>
    <property type="match status" value="1"/>
</dbReference>
<feature type="domain" description="Helicase ATP-binding" evidence="37">
    <location>
        <begin position="1371"/>
        <end position="1523"/>
    </location>
</feature>
<evidence type="ECO:0000256" key="28">
    <source>
        <dbReference type="ARBA" id="ARBA00029405"/>
    </source>
</evidence>
<dbReference type="PROSITE" id="PS51744">
    <property type="entry name" value="HC_PRO_CPD"/>
    <property type="match status" value="1"/>
</dbReference>
<keyword evidence="26" id="KW-0693">Viral RNA replication</keyword>
<evidence type="ECO:0000256" key="33">
    <source>
        <dbReference type="RuleBase" id="RU003351"/>
    </source>
</evidence>
<dbReference type="InterPro" id="IPR042308">
    <property type="entry name" value="HC_PRO_CPD_sf"/>
</dbReference>
<dbReference type="InterPro" id="IPR001592">
    <property type="entry name" value="Poty_coat"/>
</dbReference>
<evidence type="ECO:0000256" key="19">
    <source>
        <dbReference type="ARBA" id="ARBA00022695"/>
    </source>
</evidence>
<dbReference type="SUPFAM" id="SSF56672">
    <property type="entry name" value="DNA/RNA polymerases"/>
    <property type="match status" value="1"/>
</dbReference>
<keyword evidence="15" id="KW-0945">Host-virus interaction</keyword>
<evidence type="ECO:0000256" key="9">
    <source>
        <dbReference type="ARBA" id="ARBA00022488"/>
    </source>
</evidence>
<keyword evidence="12" id="KW-0597">Phosphoprotein</keyword>
<dbReference type="InterPro" id="IPR001205">
    <property type="entry name" value="RNA-dir_pol_C"/>
</dbReference>
<dbReference type="GO" id="GO:0003723">
    <property type="term" value="F:RNA binding"/>
    <property type="evidence" value="ECO:0007669"/>
    <property type="project" value="InterPro"/>
</dbReference>
<dbReference type="SUPFAM" id="SSF52540">
    <property type="entry name" value="P-loop containing nucleoside triphosphate hydrolases"/>
    <property type="match status" value="2"/>
</dbReference>
<evidence type="ECO:0000256" key="34">
    <source>
        <dbReference type="SAM" id="MobiDB-lite"/>
    </source>
</evidence>
<feature type="domain" description="Peptidase C4" evidence="39">
    <location>
        <begin position="2177"/>
        <end position="2395"/>
    </location>
</feature>
<dbReference type="InterPro" id="IPR007094">
    <property type="entry name" value="RNA-dir_pol_PSvirus"/>
</dbReference>
<keyword evidence="14" id="KW-1048">Host nucleus</keyword>
<evidence type="ECO:0000256" key="16">
    <source>
        <dbReference type="ARBA" id="ARBA00022632"/>
    </source>
</evidence>
<dbReference type="InterPro" id="IPR011545">
    <property type="entry name" value="DEAD/DEAH_box_helicase_dom"/>
</dbReference>
<evidence type="ECO:0000256" key="30">
    <source>
        <dbReference type="ARBA" id="ARBA00034108"/>
    </source>
</evidence>
<evidence type="ECO:0000259" key="38">
    <source>
        <dbReference type="PROSITE" id="PS51194"/>
    </source>
</evidence>
<keyword evidence="24" id="KW-0067">ATP-binding</keyword>
<dbReference type="InterPro" id="IPR001730">
    <property type="entry name" value="Potyv_NIa-pro_dom"/>
</dbReference>
<evidence type="ECO:0000259" key="36">
    <source>
        <dbReference type="PROSITE" id="PS50507"/>
    </source>
</evidence>
<protein>
    <recommendedName>
        <fullName evidence="6">Genome polyprotein</fullName>
    </recommendedName>
</protein>
<dbReference type="InterPro" id="IPR001650">
    <property type="entry name" value="Helicase_C-like"/>
</dbReference>
<feature type="region of interest" description="Disordered" evidence="34">
    <location>
        <begin position="2934"/>
        <end position="2994"/>
    </location>
</feature>
<evidence type="ECO:0000256" key="29">
    <source>
        <dbReference type="ARBA" id="ARBA00029422"/>
    </source>
</evidence>
<dbReference type="PROSITE" id="PS50507">
    <property type="entry name" value="RDRP_SSRNA_POS"/>
    <property type="match status" value="1"/>
</dbReference>
<dbReference type="Gene3D" id="2.40.10.10">
    <property type="entry name" value="Trypsin-like serine proteases"/>
    <property type="match status" value="2"/>
</dbReference>
<keyword evidence="10" id="KW-1139">Helical capsid protein</keyword>
<evidence type="ECO:0000256" key="20">
    <source>
        <dbReference type="ARBA" id="ARBA00022741"/>
    </source>
</evidence>
<feature type="active site" description="For helper component proteinase activity" evidence="32">
    <location>
        <position position="859"/>
    </location>
</feature>
<sequence length="3226" mass="367068">MATIMFGDFTVQLKHNTRTEKRKRVVETTRLEQEVRMETVHVQVMESITVGCSARCAGLSAYTKSSLRRAIKEGDLSASGGCHYCGLRALVGEGRERVLSVPRLVAQQKEVVVTTEVPHFYEEEYEVEIPCISTTLMQPVVAIAPTNDVCGTATQTKVTSNIVTKDMMATSEPSLKQVSRALVLAGRKEIDNYDLVINKMNEAMQQNSALQRTLFIRQQSNIKQLHKGAVQLRPCSYEQAKKRAELARKRQKAEEAFLQGRYQQKEYIGEVLEPVNIQRGESVGFRSPYWHRSFKKSANTPPKRKVESPTRVLREILSVIRDKGVIVEFIEHRTKRLTARYVSKGNSIIPKVTLPHEGGKYKKKELDFNIYNQCLAALCAHGTYRRLNDVEISPGDSGLVFDKRSSLTVDHTQQPFMVIRGRLNGKLVNALDEQQDIYLIHHYSQSPEMQFFTGWRDKFNKLVPHVQQHECSVDYDNAQCGQFAAIMSQMLYPVRKLSCVQCRQHIQTLSWEEYRQFVATNISCHKKILDESGDITGLDVVQKLINRATSENLNLTASMEIARLTHNNKSTVMLQIQDINKALMKGSSVTQEELDLALSQLLKMTQWWKNHMSLTEIDPLKSFRNKRSSKALLNPSLLCDNQLDKNGNFIWGERGYHSKRFFSNFFDEVIPSEGYSKYRIRRNPNGQRELAIGSLIVPLSLERARAALQGKCIETVPLTQACISRQNGNFVYPCCCVTLDDGTPMYSELKSPTKRHLVVGTSGDPKYIDLPQNDEDRMYIAKEGYCYLNIFLAMLVNVNEKEAKDFTKMVRDVIIPMLGTWPTMQDLATAVYILTVFHPETRNAELPRILVDHTSQTMHVIDSFGSLTTGYHVLKAGTINQLINFAANDLSGEMKHYRVGGDAPYRMKCETALITSIFKPKRMIKILENDPYILLMGLVSPSLLIHLYRMRHIEKAIEVWIHKDQSVSKIFVLLEQLTKKVAVCEVLKDQLDVINNSAGHLLDILKDCPRTMHSYVPASDMLTLYLERQTSNSQLLANGFTDIDDLFYVQMEKIYVSRLKQEWRALSLLEKSSLTWHLKQFSIATEKGLIKRVTEGRREFSASFVSECFTTAKSYLRSRKDMILHTCERLGHSVVRKCVNIVFSLVKRCYSDIIYFVNVVIIFSLLVQMMSTMHNMILSAQQNKAFVQRAERDSKEKSVMHMYDICCKALGEPPTSDEFLEHLEKIRPDLIPTAQEMMAMTNSVSVQAKNATQLQFEKIVAFMALLTMLIDTERSDAIFKILSKLKTVFCTMGETVQIQSLDEIISVDEEKSMTIDFDMESTKEPTSTSFDVRFGDWWNRQLQQNRIVPHYRCCGKFLEFTRETAAKIANEISTSSSSEVRMRGAGGCGKKSGLPHTSARKGKVLLCGPTRPLAENVSKQLSKDPFYQHVTLRMRGMNKFGSSNITVMTSGFAFHYYVNNPQQLSDFDYIIFDECHVMDSSAIAFNCALKEFEFAGKLIKVSATPPGRECEFTTQHPVQLKVEEQLSFTNFVQAQGTGSNADMIQHGSNLLVYVASYNEVDQLSRLLIEKNFKVTKVDGRTMQMGNVEITTMGSEGKPHFVVATNIIENGVTLDVDCVIDFGLKVVATLDSDNRCVRYTKKPVSYGERIQRLGRVGRHKPGFALRIGHTERGVEEITEFIATEAAFLSFAYGLPVTTQGVTTNMLSQCTVKQAKSALNFELTPLFTTHFVRYDGTMHPEIHRILKAFKLRESEMMLNKLAIPHQYTGQWISVGEYERMGVHMHCDSKTRIPFYVNGIPDKTFEMLWETVCKYKSDAGFGRLTSVNATKVSYTLSTDSNALPRTIAIIDHLISEEMMKKSHFDTMSSAITGHSFSLNGIAEAIRKRYLRDYTQQNIETLQRAKAQLLEFSSTKVDINDLSTLGDLGVPNTVRLQGKEEVVKFLGPKGKWDGKRFMNDAILAVFTLLGGGWMMWEYFSKKMQENVTTQGKKRMQQKLKFRDAFDRKVGREVYADDNTMEHTFGEAYTKKGKQKGSKKTKGMGRKTRKFIHMYGVEPENYSMIRFVDPLTGATLDESTRVDISLVQNDFGEIRKQMLEDGEISKEGISHNPGIQAYFIGKNAEEALRVDLTPHRPTLLCMNSNAISGFPERENELRQTGLPVRIKRSEVPEPNEEVAVENKFCYKGLRDYNGISSLVWQLTNISDGHSETIFFIGYGSYIITNGHLFKRNNGVLNIRTWHGEFEIKNTTQIKIHFIEGKDAILIRMPKDFPPFAKRSLFRPPIKEERVCMVGTNFQEKSLRATVSESSMVLPEGVGSFWIHWITTQDGYCGLPLVSVNDGFIVGFHGLTSNDSNKNFFVPFCEDFENKYLKSAESLSWDKHWFWQPDKIAWGSLNLVSDQPKEEFKISKLISDLFGDTVATQSKQQWVLESVEGNLKACARADSALVTKHVVKGKCPYFEQYLRERSEAAAFFRPLMGSYQPSKLNKEAFKKDFFKYNKVVTLNEVCYEAFEAAFNGVITMMIEHGFSECSYVTDPEEIYSSLNLKAAVGAQYKGKKQDYLCDMDEFDKERLLYLSCERLFYGKKGLWNGSLKAELRPLEKVEANKTRTFTAAPIDTLLGAKVCVDDFNNQFYSLNLECPWTVGMTKFYGGWDTLMRKLPDGWIHCHADGSQFDSSLTPLLLNSVLGIRRFFMEDWWVGEEMLENLYAEIVYTPILAPDGTVFKKFRGNNSGQPSTVVDNTLMVVMSVYYSCHKVGWSDDDIQERLVFFANGDDIILSIQETDLWVLDTFAASFRGLGLNYNFDERTKRREDLWFMSHCAIEVDGIYIPKLEPERVVSILEWDRSKEMMHRTEAICAAMIEAWGYPELLQEIRKFYLWLLERDELREIAASGGAPYIAESALKTLYTNKKTKIEELAKYLAVLDFDYEVGCGESVHLQSGTGQPQPPIVDAGAEVGKDKREKSNKGKEPESKEGPGNHNRGAENSAMRDKDVNAGSKGKVVPRLHKITKRMNLPMVKGNVILNLDHLLEYKPEQTDLFNTRATKMQFEMWYNAVKAEYDIDDDQMSIVMNGFMVWCIDNGTSPDVNGTWVMMDGDEQVEYPLKPMVENAKPTLRQIMHHFSDAAEAYIEMRNSERPYMPRYGLLRNLRDKNLARYAFDFYEVTSKTSDRAREAVAQMKAAALSNVSSKLFGLDGNVATTSENTERHTARDVNQNMHTLLGMGPPQVKVG</sequence>
<dbReference type="Gene3D" id="3.40.50.300">
    <property type="entry name" value="P-loop containing nucleotide triphosphate hydrolases"/>
    <property type="match status" value="2"/>
</dbReference>
<dbReference type="PRINTS" id="PR00966">
    <property type="entry name" value="NIAPOTYPTASE"/>
</dbReference>
<keyword evidence="25" id="KW-0946">Virion</keyword>
<dbReference type="PROSITE" id="PS51436">
    <property type="entry name" value="POTYVIRUS_NIA_PRO"/>
    <property type="match status" value="1"/>
</dbReference>
<comment type="catalytic activity">
    <reaction evidence="1">
        <text>Hydrolyzes glutaminyl bonds, and activity is further restricted by preferences for the amino acids in P6 - P1' that vary with the species of potyvirus, e.g. Glu-Xaa-Xaa-Tyr-Xaa-Gln-|-(Ser or Gly) for the enzyme from tobacco etch virus. The natural substrate is the viral polyprotein, but other proteins and oligopeptides containing the appropriate consensus sequence are also cleaved.</text>
        <dbReference type="EC" id="3.4.22.44"/>
    </reaction>
</comment>
<feature type="active site" description="For helper component proteinase activity" evidence="32">
    <location>
        <position position="786"/>
    </location>
</feature>
<dbReference type="SMART" id="SM00487">
    <property type="entry name" value="DEXDc"/>
    <property type="match status" value="1"/>
</dbReference>
<dbReference type="GO" id="GO:0003968">
    <property type="term" value="F:RNA-directed RNA polymerase activity"/>
    <property type="evidence" value="ECO:0007669"/>
    <property type="project" value="UniProtKB-KW"/>
</dbReference>
<dbReference type="GO" id="GO:0016818">
    <property type="term" value="F:hydrolase activity, acting on acid anhydrides, in phosphorus-containing anhydrides"/>
    <property type="evidence" value="ECO:0007669"/>
    <property type="project" value="InterPro"/>
</dbReference>
<dbReference type="GO" id="GO:0004386">
    <property type="term" value="F:helicase activity"/>
    <property type="evidence" value="ECO:0007669"/>
    <property type="project" value="UniProtKB-KW"/>
</dbReference>
<dbReference type="SUPFAM" id="SSF50494">
    <property type="entry name" value="Trypsin-like serine proteases"/>
    <property type="match status" value="1"/>
</dbReference>
<dbReference type="PANTHER" id="PTHR43519:SF1">
    <property type="entry name" value="ATP-DEPENDENT RNA HELICASE HRPB"/>
    <property type="match status" value="1"/>
</dbReference>
<dbReference type="InterPro" id="IPR031159">
    <property type="entry name" value="HC_PRO_CPD_dom"/>
</dbReference>